<evidence type="ECO:0000313" key="2">
    <source>
        <dbReference type="EMBL" id="KIK44980.1"/>
    </source>
</evidence>
<sequence length="141" mass="15681">MACKMALSTPRLVVPVLVLPHTTFAALSHPLLRIYIPFSNAFRPSITLDPTPMRQPNFSNAQVVPSSLAVLVLSNLLQARPERYLFLIVHFLSPWFNDFCSGVVRCSAATAAAVKLVAHLELFIENSAYPHPDVHHTCSRY</sequence>
<evidence type="ECO:0008006" key="4">
    <source>
        <dbReference type="Google" id="ProtNLM"/>
    </source>
</evidence>
<dbReference type="Proteomes" id="UP000054485">
    <property type="component" value="Unassembled WGS sequence"/>
</dbReference>
<keyword evidence="1" id="KW-0732">Signal</keyword>
<dbReference type="HOGENOM" id="CLU_1826583_0_0_1"/>
<accession>A0A0D0A4H8</accession>
<dbReference type="InParanoid" id="A0A0D0A4H8"/>
<evidence type="ECO:0000313" key="3">
    <source>
        <dbReference type="Proteomes" id="UP000054485"/>
    </source>
</evidence>
<reference evidence="2 3" key="1">
    <citation type="submission" date="2014-04" db="EMBL/GenBank/DDBJ databases">
        <authorList>
            <consortium name="DOE Joint Genome Institute"/>
            <person name="Kuo A."/>
            <person name="Ruytinx J."/>
            <person name="Rineau F."/>
            <person name="Colpaert J."/>
            <person name="Kohler A."/>
            <person name="Nagy L.G."/>
            <person name="Floudas D."/>
            <person name="Copeland A."/>
            <person name="Barry K.W."/>
            <person name="Cichocki N."/>
            <person name="Veneault-Fourrey C."/>
            <person name="LaButti K."/>
            <person name="Lindquist E.A."/>
            <person name="Lipzen A."/>
            <person name="Lundell T."/>
            <person name="Morin E."/>
            <person name="Murat C."/>
            <person name="Sun H."/>
            <person name="Tunlid A."/>
            <person name="Henrissat B."/>
            <person name="Grigoriev I.V."/>
            <person name="Hibbett D.S."/>
            <person name="Martin F."/>
            <person name="Nordberg H.P."/>
            <person name="Cantor M.N."/>
            <person name="Hua S.X."/>
        </authorList>
    </citation>
    <scope>NUCLEOTIDE SEQUENCE [LARGE SCALE GENOMIC DNA]</scope>
    <source>
        <strain evidence="2 3">UH-Slu-Lm8-n1</strain>
    </source>
</reference>
<feature type="chain" id="PRO_5002207038" description="Secreted protein" evidence="1">
    <location>
        <begin position="26"/>
        <end position="141"/>
    </location>
</feature>
<proteinExistence type="predicted"/>
<organism evidence="2 3">
    <name type="scientific">Suillus luteus UH-Slu-Lm8-n1</name>
    <dbReference type="NCBI Taxonomy" id="930992"/>
    <lineage>
        <taxon>Eukaryota</taxon>
        <taxon>Fungi</taxon>
        <taxon>Dikarya</taxon>
        <taxon>Basidiomycota</taxon>
        <taxon>Agaricomycotina</taxon>
        <taxon>Agaricomycetes</taxon>
        <taxon>Agaricomycetidae</taxon>
        <taxon>Boletales</taxon>
        <taxon>Suillineae</taxon>
        <taxon>Suillaceae</taxon>
        <taxon>Suillus</taxon>
    </lineage>
</organism>
<dbReference type="AlphaFoldDB" id="A0A0D0A4H8"/>
<keyword evidence="3" id="KW-1185">Reference proteome</keyword>
<feature type="signal peptide" evidence="1">
    <location>
        <begin position="1"/>
        <end position="25"/>
    </location>
</feature>
<name>A0A0D0A4H8_9AGAM</name>
<protein>
    <recommendedName>
        <fullName evidence="4">Secreted protein</fullName>
    </recommendedName>
</protein>
<gene>
    <name evidence="2" type="ORF">CY34DRAFT_571905</name>
</gene>
<reference evidence="3" key="2">
    <citation type="submission" date="2015-01" db="EMBL/GenBank/DDBJ databases">
        <title>Evolutionary Origins and Diversification of the Mycorrhizal Mutualists.</title>
        <authorList>
            <consortium name="DOE Joint Genome Institute"/>
            <consortium name="Mycorrhizal Genomics Consortium"/>
            <person name="Kohler A."/>
            <person name="Kuo A."/>
            <person name="Nagy L.G."/>
            <person name="Floudas D."/>
            <person name="Copeland A."/>
            <person name="Barry K.W."/>
            <person name="Cichocki N."/>
            <person name="Veneault-Fourrey C."/>
            <person name="LaButti K."/>
            <person name="Lindquist E.A."/>
            <person name="Lipzen A."/>
            <person name="Lundell T."/>
            <person name="Morin E."/>
            <person name="Murat C."/>
            <person name="Riley R."/>
            <person name="Ohm R."/>
            <person name="Sun H."/>
            <person name="Tunlid A."/>
            <person name="Henrissat B."/>
            <person name="Grigoriev I.V."/>
            <person name="Hibbett D.S."/>
            <person name="Martin F."/>
        </authorList>
    </citation>
    <scope>NUCLEOTIDE SEQUENCE [LARGE SCALE GENOMIC DNA]</scope>
    <source>
        <strain evidence="3">UH-Slu-Lm8-n1</strain>
    </source>
</reference>
<dbReference type="EMBL" id="KN835180">
    <property type="protein sequence ID" value="KIK44980.1"/>
    <property type="molecule type" value="Genomic_DNA"/>
</dbReference>
<evidence type="ECO:0000256" key="1">
    <source>
        <dbReference type="SAM" id="SignalP"/>
    </source>
</evidence>
<dbReference type="OrthoDB" id="2692771at2759"/>